<accession>A0AB39LZ57</accession>
<name>A0AB39LZ57_9ACTN</name>
<gene>
    <name evidence="1" type="ORF">AB5J58_05030</name>
</gene>
<organism evidence="1">
    <name type="scientific">Streptomyces sp. R08</name>
    <dbReference type="NCBI Taxonomy" id="3238624"/>
    <lineage>
        <taxon>Bacteria</taxon>
        <taxon>Bacillati</taxon>
        <taxon>Actinomycetota</taxon>
        <taxon>Actinomycetes</taxon>
        <taxon>Kitasatosporales</taxon>
        <taxon>Streptomycetaceae</taxon>
        <taxon>Streptomyces</taxon>
    </lineage>
</organism>
<protein>
    <submittedName>
        <fullName evidence="1">DUF5949 family protein</fullName>
    </submittedName>
</protein>
<dbReference type="EMBL" id="CP163431">
    <property type="protein sequence ID" value="XDP99580.1"/>
    <property type="molecule type" value="Genomic_DNA"/>
</dbReference>
<proteinExistence type="predicted"/>
<dbReference type="InterPro" id="IPR045993">
    <property type="entry name" value="DUF5949"/>
</dbReference>
<dbReference type="AlphaFoldDB" id="A0AB39LZ57"/>
<dbReference type="Pfam" id="PF19374">
    <property type="entry name" value="DUF5949"/>
    <property type="match status" value="1"/>
</dbReference>
<sequence>MTSTSSETRPFRVADLGTLVVLAWSGEAPDGDMPYLLAYTLGDAADGPEAATAAVERLLTDNQLPVGGNVVDGSTRPSLPITMLVEGGQAVLNMPQLNAQCVPPPEWLAAVGERGFAYLVFTTRPWPEAEPGKAVTPEALAEFAGSEETLNAAAHIILPARSLRG</sequence>
<evidence type="ECO:0000313" key="1">
    <source>
        <dbReference type="EMBL" id="XDP99580.1"/>
    </source>
</evidence>
<reference evidence="1" key="1">
    <citation type="submission" date="2024-07" db="EMBL/GenBank/DDBJ databases">
        <authorList>
            <person name="Yu S.T."/>
        </authorList>
    </citation>
    <scope>NUCLEOTIDE SEQUENCE</scope>
    <source>
        <strain evidence="1">R08</strain>
    </source>
</reference>
<dbReference type="RefSeq" id="WP_266768796.1">
    <property type="nucleotide sequence ID" value="NZ_CP163431.1"/>
</dbReference>